<proteinExistence type="predicted"/>
<gene>
    <name evidence="2" type="ORF">PF002_g16135</name>
    <name evidence="3" type="ORF">PF008_g22768</name>
    <name evidence="1" type="ORF">PF009_g21524</name>
</gene>
<name>A0A6A3YIY8_9STRA</name>
<dbReference type="AlphaFoldDB" id="A0A6A3YIY8"/>
<dbReference type="EMBL" id="QXGD01000941">
    <property type="protein sequence ID" value="KAE9219601.1"/>
    <property type="molecule type" value="Genomic_DNA"/>
</dbReference>
<evidence type="ECO:0000313" key="4">
    <source>
        <dbReference type="Proteomes" id="UP000429523"/>
    </source>
</evidence>
<comment type="caution">
    <text evidence="2">The sequence shown here is derived from an EMBL/GenBank/DDBJ whole genome shotgun (WGS) entry which is preliminary data.</text>
</comment>
<evidence type="ECO:0000313" key="6">
    <source>
        <dbReference type="Proteomes" id="UP000486351"/>
    </source>
</evidence>
<evidence type="ECO:0000313" key="3">
    <source>
        <dbReference type="EMBL" id="KAE9301392.1"/>
    </source>
</evidence>
<organism evidence="2 5">
    <name type="scientific">Phytophthora fragariae</name>
    <dbReference type="NCBI Taxonomy" id="53985"/>
    <lineage>
        <taxon>Eukaryota</taxon>
        <taxon>Sar</taxon>
        <taxon>Stramenopiles</taxon>
        <taxon>Oomycota</taxon>
        <taxon>Peronosporomycetes</taxon>
        <taxon>Peronosporales</taxon>
        <taxon>Peronosporaceae</taxon>
        <taxon>Phytophthora</taxon>
    </lineage>
</organism>
<dbReference type="Proteomes" id="UP000440367">
    <property type="component" value="Unassembled WGS sequence"/>
</dbReference>
<evidence type="ECO:0000313" key="2">
    <source>
        <dbReference type="EMBL" id="KAE9219601.1"/>
    </source>
</evidence>
<reference evidence="4 5" key="1">
    <citation type="submission" date="2018-08" db="EMBL/GenBank/DDBJ databases">
        <title>Genomic investigation of the strawberry pathogen Phytophthora fragariae indicates pathogenicity is determined by transcriptional variation in three key races.</title>
        <authorList>
            <person name="Adams T.M."/>
            <person name="Armitage A.D."/>
            <person name="Sobczyk M.K."/>
            <person name="Bates H.J."/>
            <person name="Dunwell J.M."/>
            <person name="Nellist C.F."/>
            <person name="Harrison R.J."/>
        </authorList>
    </citation>
    <scope>NUCLEOTIDE SEQUENCE [LARGE SCALE GENOMIC DNA]</scope>
    <source>
        <strain evidence="2 5">BC-1</strain>
        <strain evidence="3 6">NOV-77</strain>
        <strain evidence="1 4">NOV-9</strain>
    </source>
</reference>
<accession>A0A6A3YIY8</accession>
<evidence type="ECO:0000313" key="1">
    <source>
        <dbReference type="EMBL" id="KAE8928330.1"/>
    </source>
</evidence>
<dbReference type="Proteomes" id="UP000486351">
    <property type="component" value="Unassembled WGS sequence"/>
</dbReference>
<dbReference type="EMBL" id="QXFY01002195">
    <property type="protein sequence ID" value="KAE9301392.1"/>
    <property type="molecule type" value="Genomic_DNA"/>
</dbReference>
<dbReference type="EMBL" id="QXGF01001698">
    <property type="protein sequence ID" value="KAE8928330.1"/>
    <property type="molecule type" value="Genomic_DNA"/>
</dbReference>
<sequence length="71" mass="7624">MWEAVKVGISGSAYSSPRCNAQIICAAGSPNSGHVKTTRTLTRKSSLLTAPFQCPSQQQPLCYMYHCSLGC</sequence>
<dbReference type="Proteomes" id="UP000429523">
    <property type="component" value="Unassembled WGS sequence"/>
</dbReference>
<protein>
    <submittedName>
        <fullName evidence="2">Uncharacterized protein</fullName>
    </submittedName>
</protein>
<evidence type="ECO:0000313" key="5">
    <source>
        <dbReference type="Proteomes" id="UP000440367"/>
    </source>
</evidence>